<evidence type="ECO:0000259" key="4">
    <source>
        <dbReference type="Pfam" id="PF08241"/>
    </source>
</evidence>
<proteinExistence type="inferred from homology"/>
<keyword evidence="6" id="KW-1185">Reference proteome</keyword>
<dbReference type="GeneID" id="36595430"/>
<dbReference type="InParanoid" id="A0A2J6SSD3"/>
<dbReference type="InterPro" id="IPR050447">
    <property type="entry name" value="Erg6_SMT_methyltransf"/>
</dbReference>
<sequence>MFSDAKESLINKNQSLQDYYASLESRIGYRFVLGGTRHFGFYTRGTYWPFPIGKALRAMEDNLIGTLDLEKGSKVLDAGCGAGYVAIHLATAGYHVHGIDVMDHHIIKARRNVETRGLEGKITVTNSDYHHLDAFADDSFDGAYTMETFVHATEPEIAAAEFFRVIRPGGSIAMCEYDHVDFNTQPEEVGDSWTTINKHAAMPAYDLFQQGVLKGILEEVGFEDVEVKDLSENVLPMLRFFYILAFIPYHIIAFLGLKSYFINTVAGYEGYVYRDAVRYISVSGKKPLAAGEVEPSEGKKLR</sequence>
<dbReference type="STRING" id="1095630.A0A2J6SSD3"/>
<dbReference type="Gene3D" id="3.40.50.150">
    <property type="entry name" value="Vaccinia Virus protein VP39"/>
    <property type="match status" value="1"/>
</dbReference>
<comment type="similarity">
    <text evidence="2">Belongs to the class I-like SAM-binding methyltransferase superfamily. Erg6/SMT family.</text>
</comment>
<keyword evidence="3" id="KW-0472">Membrane</keyword>
<dbReference type="GO" id="GO:0005783">
    <property type="term" value="C:endoplasmic reticulum"/>
    <property type="evidence" value="ECO:0007669"/>
    <property type="project" value="TreeGrafter"/>
</dbReference>
<reference evidence="5 6" key="1">
    <citation type="submission" date="2016-04" db="EMBL/GenBank/DDBJ databases">
        <title>A degradative enzymes factory behind the ericoid mycorrhizal symbiosis.</title>
        <authorList>
            <consortium name="DOE Joint Genome Institute"/>
            <person name="Martino E."/>
            <person name="Morin E."/>
            <person name="Grelet G."/>
            <person name="Kuo A."/>
            <person name="Kohler A."/>
            <person name="Daghino S."/>
            <person name="Barry K."/>
            <person name="Choi C."/>
            <person name="Cichocki N."/>
            <person name="Clum A."/>
            <person name="Copeland A."/>
            <person name="Hainaut M."/>
            <person name="Haridas S."/>
            <person name="Labutti K."/>
            <person name="Lindquist E."/>
            <person name="Lipzen A."/>
            <person name="Khouja H.-R."/>
            <person name="Murat C."/>
            <person name="Ohm R."/>
            <person name="Olson A."/>
            <person name="Spatafora J."/>
            <person name="Veneault-Fourrey C."/>
            <person name="Henrissat B."/>
            <person name="Grigoriev I."/>
            <person name="Martin F."/>
            <person name="Perotto S."/>
        </authorList>
    </citation>
    <scope>NUCLEOTIDE SEQUENCE [LARGE SCALE GENOMIC DNA]</scope>
    <source>
        <strain evidence="5 6">E</strain>
    </source>
</reference>
<dbReference type="PANTHER" id="PTHR44068:SF1">
    <property type="entry name" value="HYPOTHETICAL LOC100005854"/>
    <property type="match status" value="1"/>
</dbReference>
<dbReference type="SUPFAM" id="SSF53335">
    <property type="entry name" value="S-adenosyl-L-methionine-dependent methyltransferases"/>
    <property type="match status" value="1"/>
</dbReference>
<dbReference type="RefSeq" id="XP_024730553.1">
    <property type="nucleotide sequence ID" value="XM_024887354.1"/>
</dbReference>
<evidence type="ECO:0000256" key="1">
    <source>
        <dbReference type="ARBA" id="ARBA00022679"/>
    </source>
</evidence>
<keyword evidence="3" id="KW-0812">Transmembrane</keyword>
<dbReference type="GO" id="GO:0006696">
    <property type="term" value="P:ergosterol biosynthetic process"/>
    <property type="evidence" value="ECO:0007669"/>
    <property type="project" value="TreeGrafter"/>
</dbReference>
<dbReference type="PANTHER" id="PTHR44068">
    <property type="entry name" value="ZGC:194242"/>
    <property type="match status" value="1"/>
</dbReference>
<evidence type="ECO:0000256" key="3">
    <source>
        <dbReference type="SAM" id="Phobius"/>
    </source>
</evidence>
<keyword evidence="5" id="KW-0489">Methyltransferase</keyword>
<organism evidence="5 6">
    <name type="scientific">Hyaloscypha bicolor E</name>
    <dbReference type="NCBI Taxonomy" id="1095630"/>
    <lineage>
        <taxon>Eukaryota</taxon>
        <taxon>Fungi</taxon>
        <taxon>Dikarya</taxon>
        <taxon>Ascomycota</taxon>
        <taxon>Pezizomycotina</taxon>
        <taxon>Leotiomycetes</taxon>
        <taxon>Helotiales</taxon>
        <taxon>Hyaloscyphaceae</taxon>
        <taxon>Hyaloscypha</taxon>
        <taxon>Hyaloscypha bicolor</taxon>
    </lineage>
</organism>
<evidence type="ECO:0000313" key="6">
    <source>
        <dbReference type="Proteomes" id="UP000235371"/>
    </source>
</evidence>
<dbReference type="InterPro" id="IPR013216">
    <property type="entry name" value="Methyltransf_11"/>
</dbReference>
<protein>
    <submittedName>
        <fullName evidence="5">S-adenosyl-L-methionine-dependent methyltransferase</fullName>
    </submittedName>
</protein>
<name>A0A2J6SSD3_9HELO</name>
<keyword evidence="3" id="KW-1133">Transmembrane helix</keyword>
<dbReference type="GO" id="GO:0032259">
    <property type="term" value="P:methylation"/>
    <property type="evidence" value="ECO:0007669"/>
    <property type="project" value="UniProtKB-KW"/>
</dbReference>
<dbReference type="OrthoDB" id="540004at2759"/>
<dbReference type="EMBL" id="KZ613871">
    <property type="protein sequence ID" value="PMD53649.1"/>
    <property type="molecule type" value="Genomic_DNA"/>
</dbReference>
<dbReference type="Proteomes" id="UP000235371">
    <property type="component" value="Unassembled WGS sequence"/>
</dbReference>
<dbReference type="CDD" id="cd02440">
    <property type="entry name" value="AdoMet_MTases"/>
    <property type="match status" value="1"/>
</dbReference>
<accession>A0A2J6SSD3</accession>
<dbReference type="AlphaFoldDB" id="A0A2J6SSD3"/>
<gene>
    <name evidence="5" type="ORF">K444DRAFT_667937</name>
</gene>
<feature type="domain" description="Methyltransferase type 11" evidence="4">
    <location>
        <begin position="76"/>
        <end position="173"/>
    </location>
</feature>
<dbReference type="InterPro" id="IPR029063">
    <property type="entry name" value="SAM-dependent_MTases_sf"/>
</dbReference>
<evidence type="ECO:0000256" key="2">
    <source>
        <dbReference type="ARBA" id="ARBA00038188"/>
    </source>
</evidence>
<dbReference type="Pfam" id="PF08241">
    <property type="entry name" value="Methyltransf_11"/>
    <property type="match status" value="1"/>
</dbReference>
<evidence type="ECO:0000313" key="5">
    <source>
        <dbReference type="EMBL" id="PMD53649.1"/>
    </source>
</evidence>
<keyword evidence="1 5" id="KW-0808">Transferase</keyword>
<feature type="transmembrane region" description="Helical" evidence="3">
    <location>
        <begin position="240"/>
        <end position="257"/>
    </location>
</feature>
<dbReference type="GO" id="GO:0003838">
    <property type="term" value="F:sterol 24-C-methyltransferase activity"/>
    <property type="evidence" value="ECO:0007669"/>
    <property type="project" value="TreeGrafter"/>
</dbReference>